<reference evidence="2 3" key="1">
    <citation type="submission" date="2016-04" db="EMBL/GenBank/DDBJ databases">
        <title>A degradative enzymes factory behind the ericoid mycorrhizal symbiosis.</title>
        <authorList>
            <consortium name="DOE Joint Genome Institute"/>
            <person name="Martino E."/>
            <person name="Morin E."/>
            <person name="Grelet G."/>
            <person name="Kuo A."/>
            <person name="Kohler A."/>
            <person name="Daghino S."/>
            <person name="Barry K."/>
            <person name="Choi C."/>
            <person name="Cichocki N."/>
            <person name="Clum A."/>
            <person name="Copeland A."/>
            <person name="Hainaut M."/>
            <person name="Haridas S."/>
            <person name="Labutti K."/>
            <person name="Lindquist E."/>
            <person name="Lipzen A."/>
            <person name="Khouja H.-R."/>
            <person name="Murat C."/>
            <person name="Ohm R."/>
            <person name="Olson A."/>
            <person name="Spatafora J."/>
            <person name="Veneault-Fourrey C."/>
            <person name="Henrissat B."/>
            <person name="Grigoriev I."/>
            <person name="Martin F."/>
            <person name="Perotto S."/>
        </authorList>
    </citation>
    <scope>NUCLEOTIDE SEQUENCE [LARGE SCALE GENOMIC DNA]</scope>
    <source>
        <strain evidence="2 3">F</strain>
    </source>
</reference>
<dbReference type="EMBL" id="KZ613937">
    <property type="protein sequence ID" value="PMD48837.1"/>
    <property type="molecule type" value="Genomic_DNA"/>
</dbReference>
<accession>A0A2J6SDI7</accession>
<keyword evidence="1" id="KW-0175">Coiled coil</keyword>
<dbReference type="OrthoDB" id="3502340at2759"/>
<proteinExistence type="predicted"/>
<evidence type="ECO:0000256" key="1">
    <source>
        <dbReference type="SAM" id="Coils"/>
    </source>
</evidence>
<feature type="coiled-coil region" evidence="1">
    <location>
        <begin position="349"/>
        <end position="376"/>
    </location>
</feature>
<keyword evidence="3" id="KW-1185">Reference proteome</keyword>
<evidence type="ECO:0000313" key="2">
    <source>
        <dbReference type="EMBL" id="PMD48837.1"/>
    </source>
</evidence>
<dbReference type="AlphaFoldDB" id="A0A2J6SDI7"/>
<organism evidence="2 3">
    <name type="scientific">Hyaloscypha variabilis (strain UAMH 11265 / GT02V1 / F)</name>
    <name type="common">Meliniomyces variabilis</name>
    <dbReference type="NCBI Taxonomy" id="1149755"/>
    <lineage>
        <taxon>Eukaryota</taxon>
        <taxon>Fungi</taxon>
        <taxon>Dikarya</taxon>
        <taxon>Ascomycota</taxon>
        <taxon>Pezizomycotina</taxon>
        <taxon>Leotiomycetes</taxon>
        <taxon>Helotiales</taxon>
        <taxon>Hyaloscyphaceae</taxon>
        <taxon>Hyaloscypha</taxon>
        <taxon>Hyaloscypha variabilis</taxon>
    </lineage>
</organism>
<sequence>MESSTSTSNTEAQKPLFPLNKITITWESFSILPKLPCSDAFLPSFAFRFGRRKFAAWAKTQPRVRIVIPASAIVSDFVICDEIKDLSAPHPNYLSDGSGFPTEICPLLSTSFEARKIALEQFAGSLKICSCVQRQCYQCRDMGLEMAILGAHECDCKQFCDENCGGKTYFTADQIFYIPGFATILNWIQEFLLGDIKIEFYNLNYNHHPLAWASKLQNVALEAHHLAGLHGELIRLVLSQFRSMKKLYIIWRFDPKDGINQSFITQHASEDNDNKIILTPEARLHFLKEVYFFEPDLWLNEFPGVEIEFIYVPVVLSWGGGEGGHLSYEIINESVQALEEYFTPGHHARKMEEERRQQIRENIDDAAEVLHQVQQHREMAIMLGEQKRAEFIAQHCITEAHIGKGFVEGFEENGEGGESWDYEAWERNHIAGIQGMIQYLTGEQEEA</sequence>
<gene>
    <name evidence="2" type="ORF">L207DRAFT_522165</name>
</gene>
<evidence type="ECO:0000313" key="3">
    <source>
        <dbReference type="Proteomes" id="UP000235786"/>
    </source>
</evidence>
<dbReference type="Proteomes" id="UP000235786">
    <property type="component" value="Unassembled WGS sequence"/>
</dbReference>
<protein>
    <submittedName>
        <fullName evidence="2">Uncharacterized protein</fullName>
    </submittedName>
</protein>
<name>A0A2J6SDI7_HYAVF</name>